<dbReference type="Gene3D" id="3.40.630.30">
    <property type="match status" value="1"/>
</dbReference>
<dbReference type="InterPro" id="IPR050832">
    <property type="entry name" value="Bact_Acetyltransf"/>
</dbReference>
<accession>A0A929X0B9</accession>
<evidence type="ECO:0000313" key="4">
    <source>
        <dbReference type="EMBL" id="MBF0970883.1"/>
    </source>
</evidence>
<protein>
    <submittedName>
        <fullName evidence="4">GNAT family N-acetyltransferase</fullName>
    </submittedName>
</protein>
<dbReference type="AlphaFoldDB" id="A0A929X0B9"/>
<evidence type="ECO:0000256" key="1">
    <source>
        <dbReference type="ARBA" id="ARBA00022679"/>
    </source>
</evidence>
<dbReference type="PROSITE" id="PS51186">
    <property type="entry name" value="GNAT"/>
    <property type="match status" value="1"/>
</dbReference>
<dbReference type="InterPro" id="IPR016181">
    <property type="entry name" value="Acyl_CoA_acyltransferase"/>
</dbReference>
<comment type="caution">
    <text evidence="4">The sequence shown here is derived from an EMBL/GenBank/DDBJ whole genome shotgun (WGS) entry which is preliminary data.</text>
</comment>
<dbReference type="PANTHER" id="PTHR43877">
    <property type="entry name" value="AMINOALKYLPHOSPHONATE N-ACETYLTRANSFERASE-RELATED-RELATED"/>
    <property type="match status" value="1"/>
</dbReference>
<dbReference type="Pfam" id="PF00583">
    <property type="entry name" value="Acetyltransf_1"/>
    <property type="match status" value="1"/>
</dbReference>
<dbReference type="CDD" id="cd04301">
    <property type="entry name" value="NAT_SF"/>
    <property type="match status" value="1"/>
</dbReference>
<evidence type="ECO:0000256" key="2">
    <source>
        <dbReference type="ARBA" id="ARBA00023315"/>
    </source>
</evidence>
<feature type="domain" description="N-acetyltransferase" evidence="3">
    <location>
        <begin position="7"/>
        <end position="145"/>
    </location>
</feature>
<sequence>MNKTRINPEREFSPELLAAVNHLLPQLTSSAAPMTEDALRTLLKTDATRLYTIRDEEDRICGMCTLCFTLMPTGKKCWLEDVVVDDACRGKGYAKLLVAEVYEESKRLGAKSLNLTSRPVREAANRLYTGQGFKLRETNVYRRQD</sequence>
<dbReference type="PANTHER" id="PTHR43877:SF1">
    <property type="entry name" value="ACETYLTRANSFERASE"/>
    <property type="match status" value="1"/>
</dbReference>
<dbReference type="RefSeq" id="WP_303764522.1">
    <property type="nucleotide sequence ID" value="NZ_JABZGR010000027.1"/>
</dbReference>
<keyword evidence="2" id="KW-0012">Acyltransferase</keyword>
<gene>
    <name evidence="4" type="ORF">HXK21_07580</name>
</gene>
<dbReference type="EMBL" id="JABZGR010000027">
    <property type="protein sequence ID" value="MBF0970883.1"/>
    <property type="molecule type" value="Genomic_DNA"/>
</dbReference>
<proteinExistence type="predicted"/>
<keyword evidence="1" id="KW-0808">Transferase</keyword>
<organism evidence="4 5">
    <name type="scientific">Alloprevotella tannerae</name>
    <dbReference type="NCBI Taxonomy" id="76122"/>
    <lineage>
        <taxon>Bacteria</taxon>
        <taxon>Pseudomonadati</taxon>
        <taxon>Bacteroidota</taxon>
        <taxon>Bacteroidia</taxon>
        <taxon>Bacteroidales</taxon>
        <taxon>Prevotellaceae</taxon>
        <taxon>Alloprevotella</taxon>
    </lineage>
</organism>
<dbReference type="Proteomes" id="UP000704068">
    <property type="component" value="Unassembled WGS sequence"/>
</dbReference>
<evidence type="ECO:0000259" key="3">
    <source>
        <dbReference type="PROSITE" id="PS51186"/>
    </source>
</evidence>
<reference evidence="4" key="1">
    <citation type="submission" date="2020-04" db="EMBL/GenBank/DDBJ databases">
        <title>Deep metagenomics examines the oral microbiome during advanced dental caries in children, revealing novel taxa and co-occurrences with host molecules.</title>
        <authorList>
            <person name="Baker J.L."/>
            <person name="Morton J.T."/>
            <person name="Dinis M."/>
            <person name="Alvarez R."/>
            <person name="Tran N.C."/>
            <person name="Knight R."/>
            <person name="Edlund A."/>
        </authorList>
    </citation>
    <scope>NUCLEOTIDE SEQUENCE</scope>
    <source>
        <strain evidence="4">JCVI_34_bin.1</strain>
    </source>
</reference>
<evidence type="ECO:0000313" key="5">
    <source>
        <dbReference type="Proteomes" id="UP000704068"/>
    </source>
</evidence>
<dbReference type="SUPFAM" id="SSF55729">
    <property type="entry name" value="Acyl-CoA N-acyltransferases (Nat)"/>
    <property type="match status" value="1"/>
</dbReference>
<dbReference type="InterPro" id="IPR000182">
    <property type="entry name" value="GNAT_dom"/>
</dbReference>
<name>A0A929X0B9_9BACT</name>
<dbReference type="GO" id="GO:0016747">
    <property type="term" value="F:acyltransferase activity, transferring groups other than amino-acyl groups"/>
    <property type="evidence" value="ECO:0007669"/>
    <property type="project" value="InterPro"/>
</dbReference>